<dbReference type="Gene3D" id="6.10.250.1580">
    <property type="match status" value="1"/>
</dbReference>
<dbReference type="InterPro" id="IPR005864">
    <property type="entry name" value="ATP_synth_F0_bsu_bac"/>
</dbReference>
<evidence type="ECO:0000256" key="10">
    <source>
        <dbReference type="ARBA" id="ARBA00023310"/>
    </source>
</evidence>
<evidence type="ECO:0000256" key="11">
    <source>
        <dbReference type="ARBA" id="ARBA00025198"/>
    </source>
</evidence>
<organism evidence="18 19">
    <name type="scientific">Legionella israelensis</name>
    <dbReference type="NCBI Taxonomy" id="454"/>
    <lineage>
        <taxon>Bacteria</taxon>
        <taxon>Pseudomonadati</taxon>
        <taxon>Pseudomonadota</taxon>
        <taxon>Gammaproteobacteria</taxon>
        <taxon>Legionellales</taxon>
        <taxon>Legionellaceae</taxon>
        <taxon>Legionella</taxon>
    </lineage>
</organism>
<evidence type="ECO:0000256" key="6">
    <source>
        <dbReference type="ARBA" id="ARBA00022781"/>
    </source>
</evidence>
<dbReference type="CDD" id="cd06503">
    <property type="entry name" value="ATP-synt_Fo_b"/>
    <property type="match status" value="1"/>
</dbReference>
<keyword evidence="9 15" id="KW-0472">Membrane</keyword>
<dbReference type="HAMAP" id="MF_01398">
    <property type="entry name" value="ATP_synth_b_bprime"/>
    <property type="match status" value="1"/>
</dbReference>
<evidence type="ECO:0000256" key="2">
    <source>
        <dbReference type="ARBA" id="ARBA00022448"/>
    </source>
</evidence>
<dbReference type="GO" id="GO:0045259">
    <property type="term" value="C:proton-transporting ATP synthase complex"/>
    <property type="evidence" value="ECO:0007669"/>
    <property type="project" value="UniProtKB-KW"/>
</dbReference>
<evidence type="ECO:0000256" key="5">
    <source>
        <dbReference type="ARBA" id="ARBA00022692"/>
    </source>
</evidence>
<evidence type="ECO:0000256" key="1">
    <source>
        <dbReference type="ARBA" id="ARBA00005513"/>
    </source>
</evidence>
<keyword evidence="2 15" id="KW-0813">Transport</keyword>
<dbReference type="GO" id="GO:0012505">
    <property type="term" value="C:endomembrane system"/>
    <property type="evidence" value="ECO:0007669"/>
    <property type="project" value="UniProtKB-SubCell"/>
</dbReference>
<keyword evidence="5 15" id="KW-0812">Transmembrane</keyword>
<comment type="subunit">
    <text evidence="13">F-type ATPases have 2 components, F(1) - the catalytic core - and F(0) - the membrane proton channel. F(1) has five subunits: alpha(3), beta(3), gamma(1), delta(1), epsilon(1). F(0) has four main subunits: a(1), b(2) and c(10-14). The alpha and beta chains form an alternating ring which encloses part of the gamma chain. F(1) is attached to F(0) by a central stalk formed by the gamma and epsilon chains, while a peripheral stalk is formed by the delta and b chains.</text>
</comment>
<comment type="function">
    <text evidence="11 15">F(1)F(0) ATP synthase produces ATP from ADP in the presence of a proton or sodium gradient. F-type ATPases consist of two structural domains, F(1) containing the extramembraneous catalytic core and F(0) containing the membrane proton channel, linked together by a central stalk and a peripheral stalk. During catalysis, ATP synthesis in the catalytic domain of F(1) is coupled via a rotary mechanism of the central stalk subunits to proton translocation.</text>
</comment>
<accession>A0AAX1ECY6</accession>
<dbReference type="PANTHER" id="PTHR33445:SF1">
    <property type="entry name" value="ATP SYNTHASE SUBUNIT B"/>
    <property type="match status" value="1"/>
</dbReference>
<evidence type="ECO:0000256" key="4">
    <source>
        <dbReference type="ARBA" id="ARBA00022547"/>
    </source>
</evidence>
<keyword evidence="6 15" id="KW-0375">Hydrogen ion transport</keyword>
<keyword evidence="10 15" id="KW-0066">ATP synthesis</keyword>
<dbReference type="Pfam" id="PF00430">
    <property type="entry name" value="ATP-synt_B"/>
    <property type="match status" value="1"/>
</dbReference>
<dbReference type="GO" id="GO:0005886">
    <property type="term" value="C:plasma membrane"/>
    <property type="evidence" value="ECO:0007669"/>
    <property type="project" value="UniProtKB-SubCell"/>
</dbReference>
<comment type="similarity">
    <text evidence="1 15 16">Belongs to the ATPase B chain family.</text>
</comment>
<keyword evidence="7 15" id="KW-1133">Transmembrane helix</keyword>
<evidence type="ECO:0000256" key="13">
    <source>
        <dbReference type="ARBA" id="ARBA00026054"/>
    </source>
</evidence>
<evidence type="ECO:0000256" key="15">
    <source>
        <dbReference type="HAMAP-Rule" id="MF_01398"/>
    </source>
</evidence>
<keyword evidence="8 15" id="KW-0406">Ion transport</keyword>
<evidence type="ECO:0000256" key="9">
    <source>
        <dbReference type="ARBA" id="ARBA00023136"/>
    </source>
</evidence>
<comment type="subcellular location">
    <subcellularLocation>
        <location evidence="15">Cell membrane</location>
        <topology evidence="15">Single-pass membrane protein</topology>
    </subcellularLocation>
    <subcellularLocation>
        <location evidence="14">Endomembrane system</location>
        <topology evidence="14">Single-pass membrane protein</topology>
    </subcellularLocation>
</comment>
<evidence type="ECO:0000256" key="8">
    <source>
        <dbReference type="ARBA" id="ARBA00023065"/>
    </source>
</evidence>
<keyword evidence="3 15" id="KW-1003">Cell membrane</keyword>
<evidence type="ECO:0000256" key="14">
    <source>
        <dbReference type="ARBA" id="ARBA00037847"/>
    </source>
</evidence>
<feature type="coiled-coil region" evidence="17">
    <location>
        <begin position="51"/>
        <end position="123"/>
    </location>
</feature>
<evidence type="ECO:0000256" key="16">
    <source>
        <dbReference type="RuleBase" id="RU003848"/>
    </source>
</evidence>
<comment type="subunit">
    <text evidence="15">F-type ATPases have 2 components, F(1) - the catalytic core - and F(0) - the membrane proton channel. F(1) has five subunits: alpha(3), beta(3), gamma(1), delta(1), epsilon(1). F(0) has three main subunits: a(1), b(2) and c(10-14). The alpha and beta chains form an alternating ring which encloses part of the gamma chain. F(1) is attached to F(0) by a central stalk formed by the gamma and epsilon chains, while a peripheral stalk is formed by the delta and b chains.</text>
</comment>
<dbReference type="GO" id="GO:0046933">
    <property type="term" value="F:proton-transporting ATP synthase activity, rotational mechanism"/>
    <property type="evidence" value="ECO:0007669"/>
    <property type="project" value="UniProtKB-UniRule"/>
</dbReference>
<dbReference type="PANTHER" id="PTHR33445">
    <property type="entry name" value="ATP SYNTHASE SUBUNIT B', CHLOROPLASTIC"/>
    <property type="match status" value="1"/>
</dbReference>
<dbReference type="InterPro" id="IPR002146">
    <property type="entry name" value="ATP_synth_b/b'su_bac/chlpt"/>
</dbReference>
<comment type="function">
    <text evidence="12">Component of the F(0) channel, it forms part of the peripheral stalk, linking F(1) to F(0). The b'-subunit is a diverged and duplicated form of b found in plants and photosynthetic bacteria.</text>
</comment>
<dbReference type="InterPro" id="IPR050059">
    <property type="entry name" value="ATP_synthase_B_chain"/>
</dbReference>
<evidence type="ECO:0000256" key="3">
    <source>
        <dbReference type="ARBA" id="ARBA00022475"/>
    </source>
</evidence>
<proteinExistence type="inferred from homology"/>
<name>A0AAX1ECY6_9GAMM</name>
<dbReference type="GO" id="GO:0046961">
    <property type="term" value="F:proton-transporting ATPase activity, rotational mechanism"/>
    <property type="evidence" value="ECO:0007669"/>
    <property type="project" value="TreeGrafter"/>
</dbReference>
<evidence type="ECO:0000313" key="19">
    <source>
        <dbReference type="Proteomes" id="UP000295517"/>
    </source>
</evidence>
<protein>
    <recommendedName>
        <fullName evidence="15">ATP synthase subunit b</fullName>
    </recommendedName>
    <alternativeName>
        <fullName evidence="15">ATP synthase F(0) sector subunit b</fullName>
    </alternativeName>
    <alternativeName>
        <fullName evidence="15">ATPase subunit I</fullName>
    </alternativeName>
    <alternativeName>
        <fullName evidence="15">F-type ATPase subunit b</fullName>
        <shortName evidence="15">F-ATPase subunit b</shortName>
    </alternativeName>
</protein>
<dbReference type="EMBL" id="CP038254">
    <property type="protein sequence ID" value="QBR82986.1"/>
    <property type="molecule type" value="Genomic_DNA"/>
</dbReference>
<gene>
    <name evidence="15" type="primary">atpF</name>
    <name evidence="18" type="ORF">E3983_00620</name>
</gene>
<reference evidence="18 19" key="1">
    <citation type="submission" date="2019-03" db="EMBL/GenBank/DDBJ databases">
        <title>Diverse conjugative elements silence natural transformation in Legionella species.</title>
        <authorList>
            <person name="Durieux I."/>
            <person name="Ginevra C."/>
            <person name="Attaiech L."/>
            <person name="Picq K."/>
            <person name="Juan P.A."/>
            <person name="Jarraud S."/>
            <person name="Charpentier X."/>
        </authorList>
    </citation>
    <scope>NUCLEOTIDE SEQUENCE [LARGE SCALE GENOMIC DNA]</scope>
    <source>
        <strain evidence="18 19">HL-0427-4011</strain>
    </source>
</reference>
<dbReference type="InterPro" id="IPR028987">
    <property type="entry name" value="ATP_synth_B-like_membr_sf"/>
</dbReference>
<evidence type="ECO:0000313" key="18">
    <source>
        <dbReference type="EMBL" id="QBR82986.1"/>
    </source>
</evidence>
<keyword evidence="17" id="KW-0175">Coiled coil</keyword>
<dbReference type="Proteomes" id="UP000295517">
    <property type="component" value="Chromosome"/>
</dbReference>
<dbReference type="RefSeq" id="WP_135059491.1">
    <property type="nucleotide sequence ID" value="NZ_CP038254.1"/>
</dbReference>
<evidence type="ECO:0000256" key="17">
    <source>
        <dbReference type="SAM" id="Coils"/>
    </source>
</evidence>
<keyword evidence="4 15" id="KW-0138">CF(0)</keyword>
<dbReference type="SUPFAM" id="SSF81573">
    <property type="entry name" value="F1F0 ATP synthase subunit B, membrane domain"/>
    <property type="match status" value="1"/>
</dbReference>
<evidence type="ECO:0000256" key="7">
    <source>
        <dbReference type="ARBA" id="ARBA00022989"/>
    </source>
</evidence>
<dbReference type="AlphaFoldDB" id="A0AAX1ECY6"/>
<dbReference type="NCBIfam" id="TIGR01144">
    <property type="entry name" value="ATP_synt_b"/>
    <property type="match status" value="1"/>
</dbReference>
<dbReference type="NCBIfam" id="NF004411">
    <property type="entry name" value="PRK05759.1-2"/>
    <property type="match status" value="1"/>
</dbReference>
<evidence type="ECO:0000256" key="12">
    <source>
        <dbReference type="ARBA" id="ARBA00025614"/>
    </source>
</evidence>
<sequence>MDINLTLVVQMLVFAAFVWFTMKLVWPPLEKALQERQDKIADGLSAAERGRKELELAQHRINNDLKEAKAQAAEIIEKANKRASQIIEEAKEDAKLEAQAQMKIAHEQLLQEINQTKDGLRKQVASLAVAGAEKILNKQIDAKANSALLDNLIEEI</sequence>
<feature type="transmembrane region" description="Helical" evidence="15">
    <location>
        <begin position="6"/>
        <end position="26"/>
    </location>
</feature>